<dbReference type="InParanoid" id="E9HCU4"/>
<dbReference type="SUPFAM" id="SSF54001">
    <property type="entry name" value="Cysteine proteinases"/>
    <property type="match status" value="1"/>
</dbReference>
<sequence length="223" mass="25383">MNLLSNVHLELSDPTSNPQRTTHIITNDYQYYHYKCDGFDDVGWGCGYRTLQTIASYLSLQQQPGKKAGHVPSLKEIQETLVAIEDKKKSFVGSREWIGSFEVCLVIDKLFDVPCKILHCPSGEYAMTDIFPKLEEHFAKSSARPIMMGGDHDASSKGVLGTCCVDNDHWLLVLDPHYYHQRGQHQTSAVKLQKEGYVRWTHTSEFDKQSFYNICLPQFNSSS</sequence>
<dbReference type="Pfam" id="PF07910">
    <property type="entry name" value="Peptidase_C78"/>
    <property type="match status" value="1"/>
</dbReference>
<dbReference type="Gene3D" id="3.90.70.130">
    <property type="match status" value="1"/>
</dbReference>
<dbReference type="PANTHER" id="PTHR48153">
    <property type="entry name" value="UFM1-SPECIFIC PROTEASE 2"/>
    <property type="match status" value="1"/>
</dbReference>
<evidence type="ECO:0000313" key="4">
    <source>
        <dbReference type="EMBL" id="EFX70413.1"/>
    </source>
</evidence>
<feature type="domain" description="UFSP1/2/DUB catalytic" evidence="3">
    <location>
        <begin position="22"/>
        <end position="215"/>
    </location>
</feature>
<evidence type="ECO:0000313" key="5">
    <source>
        <dbReference type="Proteomes" id="UP000000305"/>
    </source>
</evidence>
<dbReference type="MEROPS" id="C78.001"/>
<dbReference type="KEGG" id="dpx:DAPPUDRAFT_112706"/>
<evidence type="ECO:0000256" key="2">
    <source>
        <dbReference type="ARBA" id="ARBA00022801"/>
    </source>
</evidence>
<name>E9HCU4_DAPPU</name>
<dbReference type="InterPro" id="IPR012462">
    <property type="entry name" value="UFSP1/2_DUB_cat"/>
</dbReference>
<dbReference type="GO" id="GO:0071567">
    <property type="term" value="F:deUFMylase activity"/>
    <property type="evidence" value="ECO:0000318"/>
    <property type="project" value="GO_Central"/>
</dbReference>
<dbReference type="PhylomeDB" id="E9HCU4"/>
<reference evidence="4 5" key="1">
    <citation type="journal article" date="2011" name="Science">
        <title>The ecoresponsive genome of Daphnia pulex.</title>
        <authorList>
            <person name="Colbourne J.K."/>
            <person name="Pfrender M.E."/>
            <person name="Gilbert D."/>
            <person name="Thomas W.K."/>
            <person name="Tucker A."/>
            <person name="Oakley T.H."/>
            <person name="Tokishita S."/>
            <person name="Aerts A."/>
            <person name="Arnold G.J."/>
            <person name="Basu M.K."/>
            <person name="Bauer D.J."/>
            <person name="Caceres C.E."/>
            <person name="Carmel L."/>
            <person name="Casola C."/>
            <person name="Choi J.H."/>
            <person name="Detter J.C."/>
            <person name="Dong Q."/>
            <person name="Dusheyko S."/>
            <person name="Eads B.D."/>
            <person name="Frohlich T."/>
            <person name="Geiler-Samerotte K.A."/>
            <person name="Gerlach D."/>
            <person name="Hatcher P."/>
            <person name="Jogdeo S."/>
            <person name="Krijgsveld J."/>
            <person name="Kriventseva E.V."/>
            <person name="Kultz D."/>
            <person name="Laforsch C."/>
            <person name="Lindquist E."/>
            <person name="Lopez J."/>
            <person name="Manak J.R."/>
            <person name="Muller J."/>
            <person name="Pangilinan J."/>
            <person name="Patwardhan R.P."/>
            <person name="Pitluck S."/>
            <person name="Pritham E.J."/>
            <person name="Rechtsteiner A."/>
            <person name="Rho M."/>
            <person name="Rogozin I.B."/>
            <person name="Sakarya O."/>
            <person name="Salamov A."/>
            <person name="Schaack S."/>
            <person name="Shapiro H."/>
            <person name="Shiga Y."/>
            <person name="Skalitzky C."/>
            <person name="Smith Z."/>
            <person name="Souvorov A."/>
            <person name="Sung W."/>
            <person name="Tang Z."/>
            <person name="Tsuchiya D."/>
            <person name="Tu H."/>
            <person name="Vos H."/>
            <person name="Wang M."/>
            <person name="Wolf Y.I."/>
            <person name="Yamagata H."/>
            <person name="Yamada T."/>
            <person name="Ye Y."/>
            <person name="Shaw J.R."/>
            <person name="Andrews J."/>
            <person name="Crease T.J."/>
            <person name="Tang H."/>
            <person name="Lucas S.M."/>
            <person name="Robertson H.M."/>
            <person name="Bork P."/>
            <person name="Koonin E.V."/>
            <person name="Zdobnov E.M."/>
            <person name="Grigoriev I.V."/>
            <person name="Lynch M."/>
            <person name="Boore J.L."/>
        </authorList>
    </citation>
    <scope>NUCLEOTIDE SEQUENCE [LARGE SCALE GENOMIC DNA]</scope>
</reference>
<dbReference type="OMA" id="AISWIIN"/>
<dbReference type="OrthoDB" id="417506at2759"/>
<dbReference type="PANTHER" id="PTHR48153:SF3">
    <property type="entry name" value="INACTIVE UFM1-SPECIFIC PROTEASE 1"/>
    <property type="match status" value="1"/>
</dbReference>
<dbReference type="HOGENOM" id="CLU_114366_0_0_1"/>
<dbReference type="eggNOG" id="KOG2433">
    <property type="taxonomic scope" value="Eukaryota"/>
</dbReference>
<dbReference type="AlphaFoldDB" id="E9HCU4"/>
<comment type="similarity">
    <text evidence="1">Belongs to the peptidase C78 family.</text>
</comment>
<evidence type="ECO:0000259" key="3">
    <source>
        <dbReference type="Pfam" id="PF07910"/>
    </source>
</evidence>
<organism evidence="4 5">
    <name type="scientific">Daphnia pulex</name>
    <name type="common">Water flea</name>
    <dbReference type="NCBI Taxonomy" id="6669"/>
    <lineage>
        <taxon>Eukaryota</taxon>
        <taxon>Metazoa</taxon>
        <taxon>Ecdysozoa</taxon>
        <taxon>Arthropoda</taxon>
        <taxon>Crustacea</taxon>
        <taxon>Branchiopoda</taxon>
        <taxon>Diplostraca</taxon>
        <taxon>Cladocera</taxon>
        <taxon>Anomopoda</taxon>
        <taxon>Daphniidae</taxon>
        <taxon>Daphnia</taxon>
    </lineage>
</organism>
<protein>
    <recommendedName>
        <fullName evidence="3">UFSP1/2/DUB catalytic domain-containing protein</fullName>
    </recommendedName>
</protein>
<proteinExistence type="inferred from homology"/>
<keyword evidence="2" id="KW-0378">Hydrolase</keyword>
<dbReference type="InterPro" id="IPR038765">
    <property type="entry name" value="Papain-like_cys_pep_sf"/>
</dbReference>
<dbReference type="STRING" id="6669.E9HCU4"/>
<gene>
    <name evidence="4" type="ORF">DAPPUDRAFT_112706</name>
</gene>
<accession>E9HCU4</accession>
<dbReference type="EMBL" id="GL732621">
    <property type="protein sequence ID" value="EFX70413.1"/>
    <property type="molecule type" value="Genomic_DNA"/>
</dbReference>
<evidence type="ECO:0000256" key="1">
    <source>
        <dbReference type="ARBA" id="ARBA00008552"/>
    </source>
</evidence>
<keyword evidence="5" id="KW-1185">Reference proteome</keyword>
<dbReference type="Proteomes" id="UP000000305">
    <property type="component" value="Unassembled WGS sequence"/>
</dbReference>